<accession>A0ABS7RBF9</accession>
<dbReference type="PROSITE" id="PS51819">
    <property type="entry name" value="VOC"/>
    <property type="match status" value="2"/>
</dbReference>
<dbReference type="EMBL" id="JAHSQO010000005">
    <property type="protein sequence ID" value="MBY8918281.1"/>
    <property type="molecule type" value="Genomic_DNA"/>
</dbReference>
<dbReference type="Gene3D" id="3.10.180.10">
    <property type="entry name" value="2,3-Dihydroxybiphenyl 1,2-Dioxygenase, domain 1"/>
    <property type="match status" value="2"/>
</dbReference>
<keyword evidence="1" id="KW-0479">Metal-binding</keyword>
<dbReference type="CDD" id="cd08361">
    <property type="entry name" value="PpCmtC_N"/>
    <property type="match status" value="1"/>
</dbReference>
<evidence type="ECO:0000256" key="1">
    <source>
        <dbReference type="ARBA" id="ARBA00022723"/>
    </source>
</evidence>
<keyword evidence="4" id="KW-1185">Reference proteome</keyword>
<dbReference type="Pfam" id="PF00903">
    <property type="entry name" value="Glyoxalase"/>
    <property type="match status" value="2"/>
</dbReference>
<dbReference type="InterPro" id="IPR029068">
    <property type="entry name" value="Glyas_Bleomycin-R_OHBP_Dase"/>
</dbReference>
<dbReference type="InterPro" id="IPR037523">
    <property type="entry name" value="VOC_core"/>
</dbReference>
<dbReference type="PANTHER" id="PTHR36113:SF6">
    <property type="entry name" value="FOSFOMYCIN RESISTANCE PROTEIN FOSX"/>
    <property type="match status" value="1"/>
</dbReference>
<feature type="domain" description="VOC" evidence="2">
    <location>
        <begin position="137"/>
        <end position="249"/>
    </location>
</feature>
<proteinExistence type="predicted"/>
<evidence type="ECO:0000259" key="2">
    <source>
        <dbReference type="PROSITE" id="PS51819"/>
    </source>
</evidence>
<feature type="domain" description="VOC" evidence="2">
    <location>
        <begin position="6"/>
        <end position="119"/>
    </location>
</feature>
<dbReference type="SUPFAM" id="SSF54593">
    <property type="entry name" value="Glyoxalase/Bleomycin resistance protein/Dihydroxybiphenyl dioxygenase"/>
    <property type="match status" value="1"/>
</dbReference>
<evidence type="ECO:0000313" key="3">
    <source>
        <dbReference type="EMBL" id="MBY8918281.1"/>
    </source>
</evidence>
<name>A0ABS7RBF9_9HYPH</name>
<reference evidence="3 4" key="1">
    <citation type="submission" date="2021-06" db="EMBL/GenBank/DDBJ databases">
        <title>Nitratireductor porphyridii sp. nov., isolated from a small marine red alga, Porphyridium purpureum in South Korea.</title>
        <authorList>
            <person name="Kim K.H."/>
            <person name="Kristyanto S."/>
            <person name="Jeon C.O."/>
        </authorList>
    </citation>
    <scope>NUCLEOTIDE SEQUENCE [LARGE SCALE GENOMIC DNA]</scope>
    <source>
        <strain evidence="3 4">R6</strain>
    </source>
</reference>
<protein>
    <submittedName>
        <fullName evidence="3">VOC family protein</fullName>
    </submittedName>
</protein>
<evidence type="ECO:0000313" key="4">
    <source>
        <dbReference type="Proteomes" id="UP000777661"/>
    </source>
</evidence>
<comment type="caution">
    <text evidence="3">The sequence shown here is derived from an EMBL/GenBank/DDBJ whole genome shotgun (WGS) entry which is preliminary data.</text>
</comment>
<gene>
    <name evidence="3" type="ORF">KVG22_16880</name>
</gene>
<sequence>MIELKDVVYCRLGTRDLEGAVWFAQNILGLEVSENRKGAVHFKSDSRDHTLCYFEGDPEDQVTAFELGSSADLHAAAATLETLQQKVYYGTREECEARHVREFIRFSDPTGNSIEFVVRPAISGQRYHGTRDAGITGFSHVGLCSSDLERDEKFWTRVCNARVSDRIGDAPLMRLGSIHHTIALFPYHKAGIQHINHQVESTDDIQRSTNFIRDRQINITFGPGRHPTSSAQFLYFSGPDGMTFEYSTGVCEIHDEPLWRDRQFAFEPVGFCQWGAKPNIAAFED</sequence>
<dbReference type="Proteomes" id="UP000777661">
    <property type="component" value="Unassembled WGS sequence"/>
</dbReference>
<organism evidence="3 4">
    <name type="scientific">Nitratireductor rhodophyticola</name>
    <dbReference type="NCBI Taxonomy" id="2854036"/>
    <lineage>
        <taxon>Bacteria</taxon>
        <taxon>Pseudomonadati</taxon>
        <taxon>Pseudomonadota</taxon>
        <taxon>Alphaproteobacteria</taxon>
        <taxon>Hyphomicrobiales</taxon>
        <taxon>Phyllobacteriaceae</taxon>
        <taxon>Nitratireductor</taxon>
    </lineage>
</organism>
<dbReference type="RefSeq" id="WP_223004994.1">
    <property type="nucleotide sequence ID" value="NZ_JAHSQO010000005.1"/>
</dbReference>
<dbReference type="PANTHER" id="PTHR36113">
    <property type="entry name" value="LYASE, PUTATIVE-RELATED-RELATED"/>
    <property type="match status" value="1"/>
</dbReference>
<dbReference type="InterPro" id="IPR051332">
    <property type="entry name" value="Fosfomycin_Res_Enzymes"/>
</dbReference>
<dbReference type="InterPro" id="IPR004360">
    <property type="entry name" value="Glyas_Fos-R_dOase_dom"/>
</dbReference>